<keyword evidence="3" id="KW-1185">Reference proteome</keyword>
<dbReference type="Proteomes" id="UP001589575">
    <property type="component" value="Unassembled WGS sequence"/>
</dbReference>
<reference evidence="2 3" key="1">
    <citation type="submission" date="2024-09" db="EMBL/GenBank/DDBJ databases">
        <authorList>
            <person name="Sun Q."/>
            <person name="Mori K."/>
        </authorList>
    </citation>
    <scope>NUCLEOTIDE SEQUENCE [LARGE SCALE GENOMIC DNA]</scope>
    <source>
        <strain evidence="2 3">CCM 7609</strain>
    </source>
</reference>
<feature type="compositionally biased region" description="Low complexity" evidence="1">
    <location>
        <begin position="75"/>
        <end position="86"/>
    </location>
</feature>
<evidence type="ECO:0000313" key="2">
    <source>
        <dbReference type="EMBL" id="MFB9074155.1"/>
    </source>
</evidence>
<feature type="compositionally biased region" description="Low complexity" evidence="1">
    <location>
        <begin position="96"/>
        <end position="110"/>
    </location>
</feature>
<proteinExistence type="predicted"/>
<evidence type="ECO:0000256" key="1">
    <source>
        <dbReference type="SAM" id="MobiDB-lite"/>
    </source>
</evidence>
<organism evidence="2 3">
    <name type="scientific">Citricoccus parietis</name>
    <dbReference type="NCBI Taxonomy" id="592307"/>
    <lineage>
        <taxon>Bacteria</taxon>
        <taxon>Bacillati</taxon>
        <taxon>Actinomycetota</taxon>
        <taxon>Actinomycetes</taxon>
        <taxon>Micrococcales</taxon>
        <taxon>Micrococcaceae</taxon>
        <taxon>Citricoccus</taxon>
    </lineage>
</organism>
<dbReference type="EMBL" id="JBHMFI010000002">
    <property type="protein sequence ID" value="MFB9074155.1"/>
    <property type="molecule type" value="Genomic_DNA"/>
</dbReference>
<feature type="compositionally biased region" description="Polar residues" evidence="1">
    <location>
        <begin position="38"/>
        <end position="50"/>
    </location>
</feature>
<name>A0ABV5G5D8_9MICC</name>
<evidence type="ECO:0000313" key="3">
    <source>
        <dbReference type="Proteomes" id="UP001589575"/>
    </source>
</evidence>
<sequence length="116" mass="12236">MEDPERMSDRTVENSPASSPLAEVATRSRAPAALSPALTDSANSSATEGNSLRILARRRLIWPVNRLSLRKKATTAKVPTSTTPTTGFRAPLTASATHPVTPNAAPPAAAMSCWAR</sequence>
<feature type="region of interest" description="Disordered" evidence="1">
    <location>
        <begin position="72"/>
        <end position="111"/>
    </location>
</feature>
<gene>
    <name evidence="2" type="ORF">ACFFX0_24350</name>
</gene>
<comment type="caution">
    <text evidence="2">The sequence shown here is derived from an EMBL/GenBank/DDBJ whole genome shotgun (WGS) entry which is preliminary data.</text>
</comment>
<accession>A0ABV5G5D8</accession>
<protein>
    <submittedName>
        <fullName evidence="2">Uncharacterized protein</fullName>
    </submittedName>
</protein>
<feature type="compositionally biased region" description="Basic and acidic residues" evidence="1">
    <location>
        <begin position="1"/>
        <end position="12"/>
    </location>
</feature>
<feature type="region of interest" description="Disordered" evidence="1">
    <location>
        <begin position="1"/>
        <end position="50"/>
    </location>
</feature>